<dbReference type="InterPro" id="IPR032675">
    <property type="entry name" value="LRR_dom_sf"/>
</dbReference>
<accession>A0ABR4J3E4</accession>
<dbReference type="InterPro" id="IPR005637">
    <property type="entry name" value="TAP_C_dom"/>
</dbReference>
<name>A0ABR4J3E4_9EURO</name>
<dbReference type="InterPro" id="IPR032710">
    <property type="entry name" value="NTF2-like_dom_sf"/>
</dbReference>
<dbReference type="Pfam" id="PF16854">
    <property type="entry name" value="VPS53_C"/>
    <property type="match status" value="1"/>
</dbReference>
<feature type="region of interest" description="Disordered" evidence="10">
    <location>
        <begin position="1451"/>
        <end position="1474"/>
    </location>
</feature>
<dbReference type="Pfam" id="PF03943">
    <property type="entry name" value="TAP_C"/>
    <property type="match status" value="1"/>
</dbReference>
<evidence type="ECO:0000256" key="8">
    <source>
        <dbReference type="ARBA" id="ARBA00023136"/>
    </source>
</evidence>
<dbReference type="InterPro" id="IPR057125">
    <property type="entry name" value="NXF1/2/3/5-like_LRR"/>
</dbReference>
<feature type="region of interest" description="Disordered" evidence="10">
    <location>
        <begin position="1"/>
        <end position="66"/>
    </location>
</feature>
<evidence type="ECO:0000313" key="14">
    <source>
        <dbReference type="Proteomes" id="UP001610446"/>
    </source>
</evidence>
<dbReference type="SUPFAM" id="SSF46934">
    <property type="entry name" value="UBA-like"/>
    <property type="match status" value="1"/>
</dbReference>
<dbReference type="SMART" id="SM00804">
    <property type="entry name" value="TAP_C"/>
    <property type="match status" value="1"/>
</dbReference>
<dbReference type="Pfam" id="PF04100">
    <property type="entry name" value="Vps53_N"/>
    <property type="match status" value="1"/>
</dbReference>
<evidence type="ECO:0000256" key="2">
    <source>
        <dbReference type="ARBA" id="ARBA00004481"/>
    </source>
</evidence>
<dbReference type="Pfam" id="PF22602">
    <property type="entry name" value="NXF_NTF2"/>
    <property type="match status" value="1"/>
</dbReference>
<feature type="coiled-coil region" evidence="9">
    <location>
        <begin position="744"/>
        <end position="802"/>
    </location>
</feature>
<dbReference type="InterPro" id="IPR039766">
    <property type="entry name" value="Vps53"/>
</dbReference>
<evidence type="ECO:0000259" key="11">
    <source>
        <dbReference type="PROSITE" id="PS50177"/>
    </source>
</evidence>
<dbReference type="PANTHER" id="PTHR12820:SF0">
    <property type="entry name" value="VACUOLAR PROTEIN SORTING-ASSOCIATED PROTEIN 53 HOMOLOG"/>
    <property type="match status" value="1"/>
</dbReference>
<feature type="domain" description="TAP-C" evidence="12">
    <location>
        <begin position="611"/>
        <end position="669"/>
    </location>
</feature>
<dbReference type="Pfam" id="PF24048">
    <property type="entry name" value="LRR_NXF1-5"/>
    <property type="match status" value="1"/>
</dbReference>
<proteinExistence type="inferred from homology"/>
<dbReference type="PANTHER" id="PTHR12820">
    <property type="entry name" value="VACUOLAR SORTING PROTEIN 53"/>
    <property type="match status" value="1"/>
</dbReference>
<reference evidence="13 14" key="1">
    <citation type="submission" date="2024-07" db="EMBL/GenBank/DDBJ databases">
        <title>Section-level genome sequencing and comparative genomics of Aspergillus sections Usti and Cavernicolus.</title>
        <authorList>
            <consortium name="Lawrence Berkeley National Laboratory"/>
            <person name="Nybo J.L."/>
            <person name="Vesth T.C."/>
            <person name="Theobald S."/>
            <person name="Frisvad J.C."/>
            <person name="Larsen T.O."/>
            <person name="Kjaerboelling I."/>
            <person name="Rothschild-Mancinelli K."/>
            <person name="Lyhne E.K."/>
            <person name="Kogle M.E."/>
            <person name="Barry K."/>
            <person name="Clum A."/>
            <person name="Na H."/>
            <person name="Ledsgaard L."/>
            <person name="Lin J."/>
            <person name="Lipzen A."/>
            <person name="Kuo A."/>
            <person name="Riley R."/>
            <person name="Mondo S."/>
            <person name="Labutti K."/>
            <person name="Haridas S."/>
            <person name="Pangalinan J."/>
            <person name="Salamov A.A."/>
            <person name="Simmons B.A."/>
            <person name="Magnuson J.K."/>
            <person name="Chen J."/>
            <person name="Drula E."/>
            <person name="Henrissat B."/>
            <person name="Wiebenga A."/>
            <person name="Lubbers R.J."/>
            <person name="Gomes A.C."/>
            <person name="Makela M.R."/>
            <person name="Stajich J."/>
            <person name="Grigoriev I.V."/>
            <person name="Mortensen U.H."/>
            <person name="De Vries R.P."/>
            <person name="Baker S.E."/>
            <person name="Andersen M.R."/>
        </authorList>
    </citation>
    <scope>NUCLEOTIDE SEQUENCE [LARGE SCALE GENOMIC DNA]</scope>
    <source>
        <strain evidence="13 14">CBS 123904</strain>
    </source>
</reference>
<feature type="domain" description="NTF2" evidence="11">
    <location>
        <begin position="391"/>
        <end position="561"/>
    </location>
</feature>
<evidence type="ECO:0000313" key="13">
    <source>
        <dbReference type="EMBL" id="KAL2834059.1"/>
    </source>
</evidence>
<dbReference type="InterPro" id="IPR002075">
    <property type="entry name" value="NTF2_dom"/>
</dbReference>
<dbReference type="InterPro" id="IPR038260">
    <property type="entry name" value="Vps53_C_sf"/>
</dbReference>
<dbReference type="Gene3D" id="3.10.450.50">
    <property type="match status" value="1"/>
</dbReference>
<evidence type="ECO:0000259" key="12">
    <source>
        <dbReference type="PROSITE" id="PS51281"/>
    </source>
</evidence>
<dbReference type="Gene3D" id="1.10.8.10">
    <property type="entry name" value="DNA helicase RuvA subunit, C-terminal domain"/>
    <property type="match status" value="1"/>
</dbReference>
<dbReference type="InterPro" id="IPR007234">
    <property type="entry name" value="Vps53_N"/>
</dbReference>
<dbReference type="InterPro" id="IPR009060">
    <property type="entry name" value="UBA-like_sf"/>
</dbReference>
<dbReference type="PROSITE" id="PS50177">
    <property type="entry name" value="NTF2_DOMAIN"/>
    <property type="match status" value="1"/>
</dbReference>
<dbReference type="SUPFAM" id="SSF52058">
    <property type="entry name" value="L domain-like"/>
    <property type="match status" value="1"/>
</dbReference>
<keyword evidence="4" id="KW-0433">Leucine-rich repeat</keyword>
<comment type="caution">
    <text evidence="13">The sequence shown here is derived from an EMBL/GenBank/DDBJ whole genome shotgun (WGS) entry which is preliminary data.</text>
</comment>
<sequence>MKRGRASRATSRGRGGGTSDRGGIRKRGAPTKVDRDGDLAMGAGAGAIRGQKTRGGPSRSAFAGSRTQTIDKTMDAIQKAISGGSSTQANIRQGGRGAGLEQVIVSGWKQSKAASNRDGGVESLVTFLEKKLTAPDSKPGARARISKSRVEGDALIASIRPEYLERMLKLNGFSFAGATLTIEKYDQTSAPLLDAPMSTQNGAPMSTADTKAKMTAVLGRRYYQQSKLLDLSKLATDPDLMSMGIFGSTSTESKFFPALMKVWDMNFDNPTARREAVESVSLADNQLPNVAFVTTLSQTFPDLKNLDLSNNNFKDAQALIAWRWKFRKLQFLDLTGNPFSADPTFKDTMLKWYPELRTLNNTQVRTEEEIAAQKKTPIPVQGPYFQDESQIAENFIRSFFSGYDNNRAELINGFYDNNSTFSLNVNTSAPKATQAESAPWDPYIKKSRNLLKISHLPARMSRTSTGAEKIRDLWTTLPQTRHPDIVTQPEQWLIECFPIPGLPDISGQSPTGVGGFLIMVHGKFEESNAGKVETRSFDRTFILGPGTGVGGIRVINDVLCLRAFGGHEAWQPEPPPAAPQLAGTPVTIPAVAPTGPPGYGTPAPGKSDAQVQQEQLIMQLSAKTMMTFQYSELALSGNGWNMDAALKNFAELKVFLSANGMPATTNTPNTSQMASNGTDPLDPLDAADYDPIGHLNAIFSHPSTLSSVSDVSLQLREYEAELDTEIAALVEDQVTSNAESVERIQTAKADLTELFKKIDDVRDRASKTEQSITEMTADIKQLDNAKKNLTQSMTALKRLQMLTTAYDQLRVLSRTRQYRDCAQLLQAVIQLVAHFKSYRSIDQIALLSRNVADIQRDLLEQICEDFELAFAKGEVGQRRTALAEGCSVMDALGEHAKTRIVTWYCNFQLREYRQVFRNNEEAGSLDNISRRYSWFRRILRIYDEEYAAIFPASWRVDEILANVFCEGTRDDFKGILSRSVRNGQTIDVSLLLSCLQETLDFEHSLERRFSIPSRPSTDTFASAETPVFGQAISEAFEPYLSVWVNAQDKQLAAFIPKYRQQPLKPPGEEFDSNSVISSSMELFTFYRHSLQQCAKLSTGASLADLSKVFARYLDQYAQQVLLYYISDQPTMHSPLGIPSLEDYIAVLNTADYCYTTCNQLEEKIKGRLDKNLKQSVDLQSQADSFMGIASAAVRGLVRKVETELEPCWREMRNMPWSRLEGVSDQSSYVGEVLSKTNTKSAEILKLIHKQQYARAFADHIVELVSNIFLQNIFQCKPVSETGAEQMLLDTYTLKTGLSSLLPAPAPASFVKRVNNSFAKIETLLKTLQVQPSPPEALVQAYLIHIADRSNTNFRKILDLKGIRSRQEQNHLVELFQVHRTSDRYASNIQESNPILAALQTASTSSSTSVSQGLGLANLGASAVSTSNIPSRFDASTLGSALISAARDGVDRLGTPMSSSTTPVNPTTGSGGISLSPVTTPGPSILTQNQAADVGSNLNENLKNLGKFFRRDLGFGGRFGRGGDDA</sequence>
<dbReference type="EMBL" id="JBFXLU010000229">
    <property type="protein sequence ID" value="KAL2834059.1"/>
    <property type="molecule type" value="Genomic_DNA"/>
</dbReference>
<keyword evidence="7" id="KW-0333">Golgi apparatus</keyword>
<dbReference type="Gene3D" id="1.10.357.110">
    <property type="entry name" value="Vacuolar protein sorting-associated protein 53, C-terminus"/>
    <property type="match status" value="1"/>
</dbReference>
<protein>
    <submittedName>
        <fullName evidence="13">mRNA export factor mex67</fullName>
    </submittedName>
</protein>
<evidence type="ECO:0000256" key="10">
    <source>
        <dbReference type="SAM" id="MobiDB-lite"/>
    </source>
</evidence>
<dbReference type="InterPro" id="IPR018222">
    <property type="entry name" value="Nuclear_transport_factor_2_euk"/>
</dbReference>
<keyword evidence="14" id="KW-1185">Reference proteome</keyword>
<dbReference type="Gene3D" id="3.80.10.10">
    <property type="entry name" value="Ribonuclease Inhibitor"/>
    <property type="match status" value="1"/>
</dbReference>
<comment type="similarity">
    <text evidence="3">Belongs to the VPS53 family.</text>
</comment>
<evidence type="ECO:0000256" key="3">
    <source>
        <dbReference type="ARBA" id="ARBA00008628"/>
    </source>
</evidence>
<dbReference type="PROSITE" id="PS51281">
    <property type="entry name" value="TAP_C"/>
    <property type="match status" value="1"/>
</dbReference>
<dbReference type="InterPro" id="IPR031745">
    <property type="entry name" value="Vps53_C"/>
</dbReference>
<evidence type="ECO:0000256" key="4">
    <source>
        <dbReference type="ARBA" id="ARBA00022614"/>
    </source>
</evidence>
<gene>
    <name evidence="13" type="ORF">BJY01DRAFT_239267</name>
</gene>
<dbReference type="SUPFAM" id="SSF54427">
    <property type="entry name" value="NTF2-like"/>
    <property type="match status" value="1"/>
</dbReference>
<evidence type="ECO:0000256" key="9">
    <source>
        <dbReference type="SAM" id="Coils"/>
    </source>
</evidence>
<keyword evidence="9" id="KW-0175">Coiled coil</keyword>
<keyword evidence="6" id="KW-0967">Endosome</keyword>
<evidence type="ECO:0000256" key="6">
    <source>
        <dbReference type="ARBA" id="ARBA00022753"/>
    </source>
</evidence>
<keyword evidence="5" id="KW-0677">Repeat</keyword>
<keyword evidence="8" id="KW-0472">Membrane</keyword>
<dbReference type="InterPro" id="IPR001611">
    <property type="entry name" value="Leu-rich_rpt"/>
</dbReference>
<feature type="compositionally biased region" description="Polar residues" evidence="10">
    <location>
        <begin position="1455"/>
        <end position="1467"/>
    </location>
</feature>
<dbReference type="Proteomes" id="UP001610446">
    <property type="component" value="Unassembled WGS sequence"/>
</dbReference>
<organism evidence="13 14">
    <name type="scientific">Aspergillus pseudoustus</name>
    <dbReference type="NCBI Taxonomy" id="1810923"/>
    <lineage>
        <taxon>Eukaryota</taxon>
        <taxon>Fungi</taxon>
        <taxon>Dikarya</taxon>
        <taxon>Ascomycota</taxon>
        <taxon>Pezizomycotina</taxon>
        <taxon>Eurotiomycetes</taxon>
        <taxon>Eurotiomycetidae</taxon>
        <taxon>Eurotiales</taxon>
        <taxon>Aspergillaceae</taxon>
        <taxon>Aspergillus</taxon>
        <taxon>Aspergillus subgen. Nidulantes</taxon>
    </lineage>
</organism>
<comment type="subcellular location">
    <subcellularLocation>
        <location evidence="2">Endosome membrane</location>
        <topology evidence="2">Peripheral membrane protein</topology>
    </subcellularLocation>
    <subcellularLocation>
        <location evidence="1">Golgi apparatus</location>
        <location evidence="1">trans-Golgi network membrane</location>
        <topology evidence="1">Peripheral membrane protein</topology>
    </subcellularLocation>
</comment>
<evidence type="ECO:0000256" key="1">
    <source>
        <dbReference type="ARBA" id="ARBA00004150"/>
    </source>
</evidence>
<dbReference type="CDD" id="cd14342">
    <property type="entry name" value="UBA_TAP-C"/>
    <property type="match status" value="1"/>
</dbReference>
<dbReference type="PROSITE" id="PS51450">
    <property type="entry name" value="LRR"/>
    <property type="match status" value="1"/>
</dbReference>
<evidence type="ECO:0000256" key="7">
    <source>
        <dbReference type="ARBA" id="ARBA00023034"/>
    </source>
</evidence>
<evidence type="ECO:0000256" key="5">
    <source>
        <dbReference type="ARBA" id="ARBA00022737"/>
    </source>
</evidence>